<keyword evidence="2" id="KW-1185">Reference proteome</keyword>
<sequence length="114" mass="12858">MATQHIGHSIRFYIRMGNLMCIRNLRSPFIGDVNGIRVSMFGVSLIGFVRKECKESTNDQGYTKPANEGTLSSNEKEVLLKTRKKDQQSFTLIHQCLDDGMFEKVADATTLKEA</sequence>
<organism evidence="1 2">
    <name type="scientific">Solanum commersonii</name>
    <name type="common">Commerson's wild potato</name>
    <name type="synonym">Commerson's nightshade</name>
    <dbReference type="NCBI Taxonomy" id="4109"/>
    <lineage>
        <taxon>Eukaryota</taxon>
        <taxon>Viridiplantae</taxon>
        <taxon>Streptophyta</taxon>
        <taxon>Embryophyta</taxon>
        <taxon>Tracheophyta</taxon>
        <taxon>Spermatophyta</taxon>
        <taxon>Magnoliopsida</taxon>
        <taxon>eudicotyledons</taxon>
        <taxon>Gunneridae</taxon>
        <taxon>Pentapetalae</taxon>
        <taxon>asterids</taxon>
        <taxon>lamiids</taxon>
        <taxon>Solanales</taxon>
        <taxon>Solanaceae</taxon>
        <taxon>Solanoideae</taxon>
        <taxon>Solaneae</taxon>
        <taxon>Solanum</taxon>
    </lineage>
</organism>
<dbReference type="Proteomes" id="UP000824120">
    <property type="component" value="Chromosome 1"/>
</dbReference>
<dbReference type="AlphaFoldDB" id="A0A9J6AZQ7"/>
<protein>
    <submittedName>
        <fullName evidence="1">Uncharacterized protein</fullName>
    </submittedName>
</protein>
<reference evidence="1 2" key="1">
    <citation type="submission" date="2020-09" db="EMBL/GenBank/DDBJ databases">
        <title>De no assembly of potato wild relative species, Solanum commersonii.</title>
        <authorList>
            <person name="Cho K."/>
        </authorList>
    </citation>
    <scope>NUCLEOTIDE SEQUENCE [LARGE SCALE GENOMIC DNA]</scope>
    <source>
        <strain evidence="1">LZ3.2</strain>
        <tissue evidence="1">Leaf</tissue>
    </source>
</reference>
<evidence type="ECO:0000313" key="1">
    <source>
        <dbReference type="EMBL" id="KAG5629913.1"/>
    </source>
</evidence>
<accession>A0A9J6AZQ7</accession>
<gene>
    <name evidence="1" type="ORF">H5410_001630</name>
</gene>
<comment type="caution">
    <text evidence="1">The sequence shown here is derived from an EMBL/GenBank/DDBJ whole genome shotgun (WGS) entry which is preliminary data.</text>
</comment>
<evidence type="ECO:0000313" key="2">
    <source>
        <dbReference type="Proteomes" id="UP000824120"/>
    </source>
</evidence>
<name>A0A9J6AZQ7_SOLCO</name>
<dbReference type="EMBL" id="JACXVP010000001">
    <property type="protein sequence ID" value="KAG5629913.1"/>
    <property type="molecule type" value="Genomic_DNA"/>
</dbReference>
<dbReference type="OrthoDB" id="1305361at2759"/>
<proteinExistence type="predicted"/>